<dbReference type="Pfam" id="PF01638">
    <property type="entry name" value="HxlR"/>
    <property type="match status" value="1"/>
</dbReference>
<gene>
    <name evidence="5" type="ORF">ACFSKO_19260</name>
</gene>
<evidence type="ECO:0000313" key="6">
    <source>
        <dbReference type="Proteomes" id="UP001597294"/>
    </source>
</evidence>
<evidence type="ECO:0000259" key="4">
    <source>
        <dbReference type="PROSITE" id="PS51118"/>
    </source>
</evidence>
<dbReference type="EMBL" id="JBHUII010000013">
    <property type="protein sequence ID" value="MFD2207758.1"/>
    <property type="molecule type" value="Genomic_DNA"/>
</dbReference>
<evidence type="ECO:0000256" key="2">
    <source>
        <dbReference type="ARBA" id="ARBA00023125"/>
    </source>
</evidence>
<dbReference type="RefSeq" id="WP_380254723.1">
    <property type="nucleotide sequence ID" value="NZ_JBHUII010000013.1"/>
</dbReference>
<dbReference type="Gene3D" id="1.10.10.10">
    <property type="entry name" value="Winged helix-like DNA-binding domain superfamily/Winged helix DNA-binding domain"/>
    <property type="match status" value="1"/>
</dbReference>
<dbReference type="PANTHER" id="PTHR33204:SF37">
    <property type="entry name" value="HTH-TYPE TRANSCRIPTIONAL REGULATOR YODB"/>
    <property type="match status" value="1"/>
</dbReference>
<evidence type="ECO:0000256" key="1">
    <source>
        <dbReference type="ARBA" id="ARBA00023015"/>
    </source>
</evidence>
<comment type="caution">
    <text evidence="5">The sequence shown here is derived from an EMBL/GenBank/DDBJ whole genome shotgun (WGS) entry which is preliminary data.</text>
</comment>
<protein>
    <submittedName>
        <fullName evidence="5">Winged helix-turn-helix transcriptional regulator</fullName>
    </submittedName>
</protein>
<keyword evidence="3" id="KW-0804">Transcription</keyword>
<dbReference type="PROSITE" id="PS51118">
    <property type="entry name" value="HTH_HXLR"/>
    <property type="match status" value="1"/>
</dbReference>
<keyword evidence="1" id="KW-0805">Transcription regulation</keyword>
<dbReference type="SUPFAM" id="SSF46785">
    <property type="entry name" value="Winged helix' DNA-binding domain"/>
    <property type="match status" value="1"/>
</dbReference>
<feature type="domain" description="HTH hxlR-type" evidence="4">
    <location>
        <begin position="18"/>
        <end position="110"/>
    </location>
</feature>
<reference evidence="6" key="1">
    <citation type="journal article" date="2019" name="Int. J. Syst. Evol. Microbiol.">
        <title>The Global Catalogue of Microorganisms (GCM) 10K type strain sequencing project: providing services to taxonomists for standard genome sequencing and annotation.</title>
        <authorList>
            <consortium name="The Broad Institute Genomics Platform"/>
            <consortium name="The Broad Institute Genome Sequencing Center for Infectious Disease"/>
            <person name="Wu L."/>
            <person name="Ma J."/>
        </authorList>
    </citation>
    <scope>NUCLEOTIDE SEQUENCE [LARGE SCALE GENOMIC DNA]</scope>
    <source>
        <strain evidence="6">CGMCC 4.7192</strain>
    </source>
</reference>
<name>A0ABW5BNM7_9PROT</name>
<accession>A0ABW5BNM7</accession>
<dbReference type="InterPro" id="IPR036390">
    <property type="entry name" value="WH_DNA-bd_sf"/>
</dbReference>
<keyword evidence="2" id="KW-0238">DNA-binding</keyword>
<organism evidence="5 6">
    <name type="scientific">Kiloniella antarctica</name>
    <dbReference type="NCBI Taxonomy" id="1550907"/>
    <lineage>
        <taxon>Bacteria</taxon>
        <taxon>Pseudomonadati</taxon>
        <taxon>Pseudomonadota</taxon>
        <taxon>Alphaproteobacteria</taxon>
        <taxon>Rhodospirillales</taxon>
        <taxon>Kiloniellaceae</taxon>
        <taxon>Kiloniella</taxon>
    </lineage>
</organism>
<dbReference type="InterPro" id="IPR002577">
    <property type="entry name" value="HTH_HxlR"/>
</dbReference>
<sequence length="117" mass="12821">MTSIPTPGTPVRGSKSGDPIMALFDLLGRRWAMGILWTLCKTGPCTFRELQANCGSISPTVLNTRLKELRLAQLISHQGDGYQATPMGKELYNLLLPIGGWSGQWAHVLAEDKDKQP</sequence>
<dbReference type="InterPro" id="IPR036388">
    <property type="entry name" value="WH-like_DNA-bd_sf"/>
</dbReference>
<keyword evidence="6" id="KW-1185">Reference proteome</keyword>
<dbReference type="PANTHER" id="PTHR33204">
    <property type="entry name" value="TRANSCRIPTIONAL REGULATOR, MARR FAMILY"/>
    <property type="match status" value="1"/>
</dbReference>
<evidence type="ECO:0000256" key="3">
    <source>
        <dbReference type="ARBA" id="ARBA00023163"/>
    </source>
</evidence>
<proteinExistence type="predicted"/>
<dbReference type="Proteomes" id="UP001597294">
    <property type="component" value="Unassembled WGS sequence"/>
</dbReference>
<evidence type="ECO:0000313" key="5">
    <source>
        <dbReference type="EMBL" id="MFD2207758.1"/>
    </source>
</evidence>